<keyword evidence="2" id="KW-1185">Reference proteome</keyword>
<name>A0A375AE70_9GAMM</name>
<proteinExistence type="predicted"/>
<dbReference type="KEGG" id="daq:DAQ1742_03586"/>
<evidence type="ECO:0000313" key="1">
    <source>
        <dbReference type="EMBL" id="SLM64383.1"/>
    </source>
</evidence>
<gene>
    <name evidence="1" type="ORF">DAQ1742_03586</name>
</gene>
<dbReference type="Proteomes" id="UP000294820">
    <property type="component" value="Chromosome 1"/>
</dbReference>
<reference evidence="1 2" key="1">
    <citation type="submission" date="2016-09" db="EMBL/GenBank/DDBJ databases">
        <authorList>
            <person name="Reverchon S."/>
            <person name="Nasser W."/>
            <person name="Leonard S."/>
            <person name="Brochier C."/>
            <person name="Duprey A."/>
        </authorList>
    </citation>
    <scope>NUCLEOTIDE SEQUENCE [LARGE SCALE GENOMIC DNA]</scope>
    <source>
        <strain evidence="1 2">174/2</strain>
    </source>
</reference>
<dbReference type="AlphaFoldDB" id="A0A375AE70"/>
<organism evidence="1 2">
    <name type="scientific">Dickeya aquatica</name>
    <dbReference type="NCBI Taxonomy" id="1401087"/>
    <lineage>
        <taxon>Bacteria</taxon>
        <taxon>Pseudomonadati</taxon>
        <taxon>Pseudomonadota</taxon>
        <taxon>Gammaproteobacteria</taxon>
        <taxon>Enterobacterales</taxon>
        <taxon>Pectobacteriaceae</taxon>
        <taxon>Dickeya</taxon>
    </lineage>
</organism>
<sequence>MTTSLINNFFIFILVQTEHKMAYHAFFLHLLHFNIKLISCYHK</sequence>
<evidence type="ECO:0000313" key="2">
    <source>
        <dbReference type="Proteomes" id="UP000294820"/>
    </source>
</evidence>
<protein>
    <submittedName>
        <fullName evidence="1">Uncharacterized protein</fullName>
    </submittedName>
</protein>
<accession>A0A375AE70</accession>
<dbReference type="EMBL" id="LT615367">
    <property type="protein sequence ID" value="SLM64383.1"/>
    <property type="molecule type" value="Genomic_DNA"/>
</dbReference>